<dbReference type="EC" id="1.5.3.-" evidence="7"/>
<dbReference type="GO" id="GO:0071949">
    <property type="term" value="F:FAD binding"/>
    <property type="evidence" value="ECO:0007669"/>
    <property type="project" value="InterPro"/>
</dbReference>
<comment type="caution">
    <text evidence="7">The sequence shown here is derived from an EMBL/GenBank/DDBJ whole genome shotgun (WGS) entry which is preliminary data.</text>
</comment>
<evidence type="ECO:0000256" key="3">
    <source>
        <dbReference type="ARBA" id="ARBA00022630"/>
    </source>
</evidence>
<dbReference type="SUPFAM" id="SSF56176">
    <property type="entry name" value="FAD-binding/transporter-associated domain-like"/>
    <property type="match status" value="1"/>
</dbReference>
<evidence type="ECO:0000313" key="7">
    <source>
        <dbReference type="EMBL" id="KJL46666.1"/>
    </source>
</evidence>
<protein>
    <submittedName>
        <fullName evidence="7">Mitomycin radical oxidase</fullName>
        <ecNumber evidence="7">1.5.3.-</ecNumber>
    </submittedName>
</protein>
<organism evidence="7 8">
    <name type="scientific">Microbacterium hydrocarbonoxydans</name>
    <dbReference type="NCBI Taxonomy" id="273678"/>
    <lineage>
        <taxon>Bacteria</taxon>
        <taxon>Bacillati</taxon>
        <taxon>Actinomycetota</taxon>
        <taxon>Actinomycetes</taxon>
        <taxon>Micrococcales</taxon>
        <taxon>Microbacteriaceae</taxon>
        <taxon>Microbacterium</taxon>
    </lineage>
</organism>
<dbReference type="InterPro" id="IPR006094">
    <property type="entry name" value="Oxid_FAD_bind_N"/>
</dbReference>
<dbReference type="PANTHER" id="PTHR42973:SF39">
    <property type="entry name" value="FAD-BINDING PCMH-TYPE DOMAIN-CONTAINING PROTEIN"/>
    <property type="match status" value="1"/>
</dbReference>
<evidence type="ECO:0000256" key="1">
    <source>
        <dbReference type="ARBA" id="ARBA00001974"/>
    </source>
</evidence>
<sequence>MPLPSALETARATLTGSLLLPSDDAFDQARRPWNLAIEQTPAAVAEPADIDDLRMLLSAARDAGATLAMQPSGHGASGNLGGAVILRMAAFDDLDVDVVAGRVRVGSGVRWGAVVDALEGTGWAAPAGTSPVVSVAGYTLGGGHSWFSRTAGLGSDNLRAVWIVRPDGSHERVDDESDPDLMWALRGAGGVVGLVTALEIDLVRTPALWGSALTFDAADAAAVLRAVRDLAAIAPSGMNVFMNSLRLPDAPQVPEEIRGRSFLTVQALSADGAAEDLLAPVRGAGRVQREVSGATSPAALAAASNEPTEPTPGRGAAVALSAFDDATIEQLMEFRQRDEQRPIMSIDIRMLGGALDEPRRAGFASLQGAQWLLHALAPLFPGSPAEPGSESLRGFLELLDPVRSPRTVATFLAPGQTLERCGSAADIERLRALRDRVDPEAILHEGRLPR</sequence>
<evidence type="ECO:0000313" key="8">
    <source>
        <dbReference type="Proteomes" id="UP000033900"/>
    </source>
</evidence>
<dbReference type="RefSeq" id="WP_152641860.1">
    <property type="nucleotide sequence ID" value="NZ_JYJB01000010.1"/>
</dbReference>
<dbReference type="PROSITE" id="PS51387">
    <property type="entry name" value="FAD_PCMH"/>
    <property type="match status" value="1"/>
</dbReference>
<dbReference type="EMBL" id="JYJB01000010">
    <property type="protein sequence ID" value="KJL46666.1"/>
    <property type="molecule type" value="Genomic_DNA"/>
</dbReference>
<keyword evidence="4" id="KW-0274">FAD</keyword>
<evidence type="ECO:0000256" key="5">
    <source>
        <dbReference type="ARBA" id="ARBA00023002"/>
    </source>
</evidence>
<dbReference type="InterPro" id="IPR050416">
    <property type="entry name" value="FAD-linked_Oxidoreductase"/>
</dbReference>
<proteinExistence type="inferred from homology"/>
<evidence type="ECO:0000256" key="4">
    <source>
        <dbReference type="ARBA" id="ARBA00022827"/>
    </source>
</evidence>
<dbReference type="Pfam" id="PF01565">
    <property type="entry name" value="FAD_binding_4"/>
    <property type="match status" value="1"/>
</dbReference>
<accession>A0A0M2HQB4</accession>
<evidence type="ECO:0000256" key="2">
    <source>
        <dbReference type="ARBA" id="ARBA00005466"/>
    </source>
</evidence>
<keyword evidence="3" id="KW-0285">Flavoprotein</keyword>
<dbReference type="InterPro" id="IPR016169">
    <property type="entry name" value="FAD-bd_PCMH_sub2"/>
</dbReference>
<dbReference type="PATRIC" id="fig|273678.4.peg.3300"/>
<keyword evidence="5 7" id="KW-0560">Oxidoreductase</keyword>
<dbReference type="OrthoDB" id="9775082at2"/>
<dbReference type="InterPro" id="IPR036318">
    <property type="entry name" value="FAD-bd_PCMH-like_sf"/>
</dbReference>
<dbReference type="Proteomes" id="UP000033900">
    <property type="component" value="Unassembled WGS sequence"/>
</dbReference>
<dbReference type="Gene3D" id="3.30.43.10">
    <property type="entry name" value="Uridine Diphospho-n-acetylenolpyruvylglucosamine Reductase, domain 2"/>
    <property type="match status" value="1"/>
</dbReference>
<feature type="domain" description="FAD-binding PCMH-type" evidence="6">
    <location>
        <begin position="37"/>
        <end position="205"/>
    </location>
</feature>
<dbReference type="Gene3D" id="3.30.465.10">
    <property type="match status" value="1"/>
</dbReference>
<name>A0A0M2HQB4_9MICO</name>
<dbReference type="GO" id="GO:0016491">
    <property type="term" value="F:oxidoreductase activity"/>
    <property type="evidence" value="ECO:0007669"/>
    <property type="project" value="UniProtKB-KW"/>
</dbReference>
<dbReference type="PANTHER" id="PTHR42973">
    <property type="entry name" value="BINDING OXIDOREDUCTASE, PUTATIVE (AFU_ORTHOLOGUE AFUA_1G17690)-RELATED"/>
    <property type="match status" value="1"/>
</dbReference>
<comment type="cofactor">
    <cofactor evidence="1">
        <name>FAD</name>
        <dbReference type="ChEBI" id="CHEBI:57692"/>
    </cofactor>
</comment>
<dbReference type="InterPro" id="IPR016166">
    <property type="entry name" value="FAD-bd_PCMH"/>
</dbReference>
<keyword evidence="8" id="KW-1185">Reference proteome</keyword>
<comment type="similarity">
    <text evidence="2">Belongs to the oxygen-dependent FAD-linked oxidoreductase family.</text>
</comment>
<dbReference type="InterPro" id="IPR016167">
    <property type="entry name" value="FAD-bd_PCMH_sub1"/>
</dbReference>
<reference evidence="7 8" key="1">
    <citation type="submission" date="2015-02" db="EMBL/GenBank/DDBJ databases">
        <title>Draft genome sequences of ten Microbacterium spp. with emphasis on heavy metal contaminated environments.</title>
        <authorList>
            <person name="Corretto E."/>
        </authorList>
    </citation>
    <scope>NUCLEOTIDE SEQUENCE [LARGE SCALE GENOMIC DNA]</scope>
    <source>
        <strain evidence="7 8">SA35</strain>
    </source>
</reference>
<dbReference type="STRING" id="273678.RS84_03306"/>
<gene>
    <name evidence="7" type="primary">mcrA_2</name>
    <name evidence="7" type="ORF">RS84_03306</name>
</gene>
<dbReference type="AlphaFoldDB" id="A0A0M2HQB4"/>
<dbReference type="Gene3D" id="3.40.462.20">
    <property type="match status" value="1"/>
</dbReference>
<evidence type="ECO:0000259" key="6">
    <source>
        <dbReference type="PROSITE" id="PS51387"/>
    </source>
</evidence>